<evidence type="ECO:0000256" key="2">
    <source>
        <dbReference type="SAM" id="Phobius"/>
    </source>
</evidence>
<feature type="region of interest" description="Disordered" evidence="1">
    <location>
        <begin position="106"/>
        <end position="147"/>
    </location>
</feature>
<dbReference type="Proteomes" id="UP001500979">
    <property type="component" value="Unassembled WGS sequence"/>
</dbReference>
<keyword evidence="2" id="KW-1133">Transmembrane helix</keyword>
<accession>A0ABN3VER0</accession>
<protein>
    <submittedName>
        <fullName evidence="3">Uncharacterized protein</fullName>
    </submittedName>
</protein>
<evidence type="ECO:0000313" key="3">
    <source>
        <dbReference type="EMBL" id="GAA2794037.1"/>
    </source>
</evidence>
<name>A0ABN3VER0_9PSEU</name>
<sequence length="147" mass="15922">MIPGTPSSRSGSGSDRGRSFTAWGGCTYSHAVFFRRRSLPWLAEILRALLLVVGVVLTALGAGALTWLSIVARLGRARARRPQRGPVLDKRGDLLRDPEAALEFLRGFSGTDLPKDRGHRETESGDPTDDELEDRRGPGEDPGRAAS</sequence>
<comment type="caution">
    <text evidence="3">The sequence shown here is derived from an EMBL/GenBank/DDBJ whole genome shotgun (WGS) entry which is preliminary data.</text>
</comment>
<feature type="transmembrane region" description="Helical" evidence="2">
    <location>
        <begin position="45"/>
        <end position="71"/>
    </location>
</feature>
<evidence type="ECO:0000313" key="4">
    <source>
        <dbReference type="Proteomes" id="UP001500979"/>
    </source>
</evidence>
<gene>
    <name evidence="3" type="ORF">GCM10010470_31160</name>
</gene>
<organism evidence="3 4">
    <name type="scientific">Saccharopolyspora taberi</name>
    <dbReference type="NCBI Taxonomy" id="60895"/>
    <lineage>
        <taxon>Bacteria</taxon>
        <taxon>Bacillati</taxon>
        <taxon>Actinomycetota</taxon>
        <taxon>Actinomycetes</taxon>
        <taxon>Pseudonocardiales</taxon>
        <taxon>Pseudonocardiaceae</taxon>
        <taxon>Saccharopolyspora</taxon>
    </lineage>
</organism>
<dbReference type="EMBL" id="BAAAUX010000014">
    <property type="protein sequence ID" value="GAA2794037.1"/>
    <property type="molecule type" value="Genomic_DNA"/>
</dbReference>
<reference evidence="3 4" key="1">
    <citation type="journal article" date="2019" name="Int. J. Syst. Evol. Microbiol.">
        <title>The Global Catalogue of Microorganisms (GCM) 10K type strain sequencing project: providing services to taxonomists for standard genome sequencing and annotation.</title>
        <authorList>
            <consortium name="The Broad Institute Genomics Platform"/>
            <consortium name="The Broad Institute Genome Sequencing Center for Infectious Disease"/>
            <person name="Wu L."/>
            <person name="Ma J."/>
        </authorList>
    </citation>
    <scope>NUCLEOTIDE SEQUENCE [LARGE SCALE GENOMIC DNA]</scope>
    <source>
        <strain evidence="3 4">JCM 9383</strain>
    </source>
</reference>
<keyword evidence="4" id="KW-1185">Reference proteome</keyword>
<keyword evidence="2" id="KW-0472">Membrane</keyword>
<evidence type="ECO:0000256" key="1">
    <source>
        <dbReference type="SAM" id="MobiDB-lite"/>
    </source>
</evidence>
<keyword evidence="2" id="KW-0812">Transmembrane</keyword>
<feature type="compositionally biased region" description="Basic and acidic residues" evidence="1">
    <location>
        <begin position="113"/>
        <end position="123"/>
    </location>
</feature>
<proteinExistence type="predicted"/>
<feature type="compositionally biased region" description="Basic and acidic residues" evidence="1">
    <location>
        <begin position="133"/>
        <end position="147"/>
    </location>
</feature>